<dbReference type="Proteomes" id="UP000281406">
    <property type="component" value="Unassembled WGS sequence"/>
</dbReference>
<organism evidence="3 4">
    <name type="scientific">Anabarilius grahami</name>
    <name type="common">Kanglang fish</name>
    <name type="synonym">Barilius grahami</name>
    <dbReference type="NCBI Taxonomy" id="495550"/>
    <lineage>
        <taxon>Eukaryota</taxon>
        <taxon>Metazoa</taxon>
        <taxon>Chordata</taxon>
        <taxon>Craniata</taxon>
        <taxon>Vertebrata</taxon>
        <taxon>Euteleostomi</taxon>
        <taxon>Actinopterygii</taxon>
        <taxon>Neopterygii</taxon>
        <taxon>Teleostei</taxon>
        <taxon>Ostariophysi</taxon>
        <taxon>Cypriniformes</taxon>
        <taxon>Xenocyprididae</taxon>
        <taxon>Xenocypridinae</taxon>
        <taxon>Xenocypridinae incertae sedis</taxon>
        <taxon>Anabarilius</taxon>
    </lineage>
</organism>
<evidence type="ECO:0000256" key="2">
    <source>
        <dbReference type="SAM" id="Phobius"/>
    </source>
</evidence>
<keyword evidence="2" id="KW-0812">Transmembrane</keyword>
<comment type="caution">
    <text evidence="3">The sequence shown here is derived from an EMBL/GenBank/DDBJ whole genome shotgun (WGS) entry which is preliminary data.</text>
</comment>
<keyword evidence="2" id="KW-0472">Membrane</keyword>
<dbReference type="OrthoDB" id="8961805at2759"/>
<evidence type="ECO:0000313" key="4">
    <source>
        <dbReference type="Proteomes" id="UP000281406"/>
    </source>
</evidence>
<dbReference type="AlphaFoldDB" id="A0A3N0YBU7"/>
<accession>A0A3N0YBU7</accession>
<keyword evidence="4" id="KW-1185">Reference proteome</keyword>
<gene>
    <name evidence="3" type="ORF">DPX16_13485</name>
</gene>
<dbReference type="EMBL" id="RJVU01047928">
    <property type="protein sequence ID" value="ROL43554.1"/>
    <property type="molecule type" value="Genomic_DNA"/>
</dbReference>
<evidence type="ECO:0000256" key="1">
    <source>
        <dbReference type="ARBA" id="ARBA00023157"/>
    </source>
</evidence>
<dbReference type="Gene3D" id="1.10.287.210">
    <property type="match status" value="1"/>
</dbReference>
<keyword evidence="2" id="KW-1133">Transmembrane helix</keyword>
<dbReference type="SUPFAM" id="SSF58069">
    <property type="entry name" value="Virus ectodomain"/>
    <property type="match status" value="1"/>
</dbReference>
<keyword evidence="1" id="KW-1015">Disulfide bond</keyword>
<dbReference type="PANTHER" id="PTHR10424">
    <property type="entry name" value="VIRAL ENVELOPE PROTEIN"/>
    <property type="match status" value="1"/>
</dbReference>
<dbReference type="Pfam" id="PF00429">
    <property type="entry name" value="TLV_coat"/>
    <property type="match status" value="1"/>
</dbReference>
<dbReference type="InterPro" id="IPR018154">
    <property type="entry name" value="TLV/ENV_coat_polyprotein"/>
</dbReference>
<feature type="transmembrane region" description="Helical" evidence="2">
    <location>
        <begin position="89"/>
        <end position="107"/>
    </location>
</feature>
<reference evidence="3 4" key="1">
    <citation type="submission" date="2018-10" db="EMBL/GenBank/DDBJ databases">
        <title>Genome assembly for a Yunnan-Guizhou Plateau 3E fish, Anabarilius grahami (Regan), and its evolutionary and genetic applications.</title>
        <authorList>
            <person name="Jiang W."/>
        </authorList>
    </citation>
    <scope>NUCLEOTIDE SEQUENCE [LARGE SCALE GENOMIC DNA]</scope>
    <source>
        <strain evidence="3">AG-KIZ</strain>
        <tissue evidence="3">Muscle</tissue>
    </source>
</reference>
<name>A0A3N0YBU7_ANAGA</name>
<protein>
    <submittedName>
        <fullName evidence="3">Endogenous retrovirus group V member 1 Env polyprotein</fullName>
    </submittedName>
</protein>
<evidence type="ECO:0000313" key="3">
    <source>
        <dbReference type="EMBL" id="ROL43554.1"/>
    </source>
</evidence>
<proteinExistence type="predicted"/>
<dbReference type="PANTHER" id="PTHR10424:SF73">
    <property type="entry name" value="ENDOGENOUS RETROVIRUS GROUP FC1 ENV POLYPROTEIN-RELATED"/>
    <property type="match status" value="1"/>
</dbReference>
<sequence length="140" mass="15632">MKSLKLVALQNRAALDYLLAKDGGVCAVIGDQCCTYIPDIDHNMTDVIEHMTQLRDEIENNSEPSTDTDFFSWVGNTIGKSFWNLLKDLGASFALIIGTLLLLYFFVRITICICTAGFKELCFYSPANTKNNDKVNHDIA</sequence>